<protein>
    <submittedName>
        <fullName evidence="1">Uncharacterized protein</fullName>
    </submittedName>
</protein>
<proteinExistence type="predicted"/>
<dbReference type="InterPro" id="IPR011989">
    <property type="entry name" value="ARM-like"/>
</dbReference>
<dbReference type="Gene3D" id="1.25.10.10">
    <property type="entry name" value="Leucine-rich Repeat Variant"/>
    <property type="match status" value="1"/>
</dbReference>
<keyword evidence="2" id="KW-1185">Reference proteome</keyword>
<reference evidence="1 2" key="1">
    <citation type="submission" date="2023-05" db="EMBL/GenBank/DDBJ databases">
        <title>A 100% complete, gapless, phased diploid assembly of the Scenedesmus obliquus UTEX 3031 genome.</title>
        <authorList>
            <person name="Biondi T.C."/>
            <person name="Hanschen E.R."/>
            <person name="Kwon T."/>
            <person name="Eng W."/>
            <person name="Kruse C.P.S."/>
            <person name="Koehler S.I."/>
            <person name="Kunde Y."/>
            <person name="Gleasner C.D."/>
            <person name="You Mak K.T."/>
            <person name="Polle J."/>
            <person name="Hovde B.T."/>
            <person name="Starkenburg S.R."/>
        </authorList>
    </citation>
    <scope>NUCLEOTIDE SEQUENCE [LARGE SCALE GENOMIC DNA]</scope>
    <source>
        <strain evidence="1 2">DOE0152z</strain>
    </source>
</reference>
<dbReference type="EMBL" id="CP126210">
    <property type="protein sequence ID" value="WIA11224.1"/>
    <property type="molecule type" value="Genomic_DNA"/>
</dbReference>
<dbReference type="SMART" id="SM00185">
    <property type="entry name" value="ARM"/>
    <property type="match status" value="3"/>
</dbReference>
<name>A0ABY8TQQ9_TETOB</name>
<dbReference type="InterPro" id="IPR016024">
    <property type="entry name" value="ARM-type_fold"/>
</dbReference>
<dbReference type="SUPFAM" id="SSF48371">
    <property type="entry name" value="ARM repeat"/>
    <property type="match status" value="1"/>
</dbReference>
<evidence type="ECO:0000313" key="2">
    <source>
        <dbReference type="Proteomes" id="UP001244341"/>
    </source>
</evidence>
<organism evidence="1 2">
    <name type="scientific">Tetradesmus obliquus</name>
    <name type="common">Green alga</name>
    <name type="synonym">Acutodesmus obliquus</name>
    <dbReference type="NCBI Taxonomy" id="3088"/>
    <lineage>
        <taxon>Eukaryota</taxon>
        <taxon>Viridiplantae</taxon>
        <taxon>Chlorophyta</taxon>
        <taxon>core chlorophytes</taxon>
        <taxon>Chlorophyceae</taxon>
        <taxon>CS clade</taxon>
        <taxon>Sphaeropleales</taxon>
        <taxon>Scenedesmaceae</taxon>
        <taxon>Tetradesmus</taxon>
    </lineage>
</organism>
<gene>
    <name evidence="1" type="ORF">OEZ85_011351</name>
</gene>
<sequence>MNTSGLAAALKRLSDFAGGTCASVGPVYHLIHSCSLAQHLTNCCLDLCNALRGLVAALAGLGASQELQEDLGQLLSQLERGLHCTYNESQHQLLLELQVQAEAVRSGQADASTLSAIVTQQVLQHCSVAQLAADVAYLQQAAQEQQQLGNHVALAFYQQLAGICKALLPADGSLTGVVPALQCQAVEQAPPEPTPSTVPTAGQVPTASNTAHANVQVTASGAAGAVRPANGKACDVVYTAAAGGCQQGLQDVQEELGRCCSTGTLQASMQLLAQGACQHTELVVHLLRVLLPALNSQASRMAVHTHADGMAALLQIAVGVPTPSWAATLGASAGASAGGDGDASPAAAAAAVEFLVQLGQERQIKPQLAKPLAEVLLQGSEACSVSAAWIVSRLAKAPSEADKAAARSAQEFCQVLAASGAVAAAMEHLLSRDEQRQAAGVALVESLACCGDVALHSSLLAAGAVPALVEVVRAAAAGQPEAAAAAAAALGAIASAAVPGAAAAVCGLMVSCLQPSNPGVAGSAAAALNQMAVPVLLAALKVREEGVRLPAAAALGHLLRRPDAVQDRLTAVAAQATTELLDVLRSTPAPTAAAASAAAVPAAEWAWMDTAAGLAALGAQHSTACSDLARGLRQMLLRGGPKDAGAAAHVAALLAASARGRAALLAEALLPGLVGVVGNPSCAAAARAAAAAAVGALAVPGSVALDDGLTGDTHGSGAQASAVGRAKAVHGSAAAGSSAAARQPGARVVDPKLEAVRAGAVAALVGLLRAGAGPCAVLEAAEALAVLGGCQAGRDVALAAGATEALQEVVLAGKRKEVAEKVGAAAGHALMRLL</sequence>
<dbReference type="InterPro" id="IPR000225">
    <property type="entry name" value="Armadillo"/>
</dbReference>
<accession>A0ABY8TQQ9</accession>
<evidence type="ECO:0000313" key="1">
    <source>
        <dbReference type="EMBL" id="WIA11224.1"/>
    </source>
</evidence>
<dbReference type="Proteomes" id="UP001244341">
    <property type="component" value="Chromosome 3b"/>
</dbReference>